<keyword evidence="1" id="KW-1133">Transmembrane helix</keyword>
<comment type="caution">
    <text evidence="3">The sequence shown here is derived from an EMBL/GenBank/DDBJ whole genome shotgun (WGS) entry which is preliminary data.</text>
</comment>
<dbReference type="InterPro" id="IPR009936">
    <property type="entry name" value="DUF1468"/>
</dbReference>
<dbReference type="AlphaFoldDB" id="A0A1E2V6I6"/>
<keyword evidence="1" id="KW-0472">Membrane</keyword>
<dbReference type="OrthoDB" id="6164814at2"/>
<reference evidence="3 4" key="1">
    <citation type="submission" date="2016-08" db="EMBL/GenBank/DDBJ databases">
        <authorList>
            <person name="Seilhamer J.J."/>
        </authorList>
    </citation>
    <scope>NUCLEOTIDE SEQUENCE [LARGE SCALE GENOMIC DNA]</scope>
    <source>
        <strain evidence="3 4">PH27A</strain>
    </source>
</reference>
<sequence>MGVDMSSQRITLGGGFYVPAVLAVITVIYLISALQLGPPMKGGNMTAAFFPIMTSIMMLIALACAMGQAVKQAQQQRAAASLETDRSAPDCSATKRLGGDDKRPSYLGISLGALGVVVLTAGYLIAFDRLGYLVATLGYVLLLIVLFSGGIKHNLVMKLVATVVITGAGYLLFEIVFQVRLPTLWSL</sequence>
<feature type="transmembrane region" description="Helical" evidence="1">
    <location>
        <begin position="159"/>
        <end position="179"/>
    </location>
</feature>
<accession>A0A1E2V6I6</accession>
<feature type="transmembrane region" description="Helical" evidence="1">
    <location>
        <begin position="48"/>
        <end position="67"/>
    </location>
</feature>
<dbReference type="Proteomes" id="UP000094291">
    <property type="component" value="Unassembled WGS sequence"/>
</dbReference>
<dbReference type="Pfam" id="PF07331">
    <property type="entry name" value="TctB"/>
    <property type="match status" value="1"/>
</dbReference>
<keyword evidence="4" id="KW-1185">Reference proteome</keyword>
<evidence type="ECO:0000259" key="2">
    <source>
        <dbReference type="Pfam" id="PF07331"/>
    </source>
</evidence>
<feature type="transmembrane region" description="Helical" evidence="1">
    <location>
        <begin position="12"/>
        <end position="36"/>
    </location>
</feature>
<feature type="transmembrane region" description="Helical" evidence="1">
    <location>
        <begin position="105"/>
        <end position="124"/>
    </location>
</feature>
<proteinExistence type="predicted"/>
<dbReference type="STRING" id="197479.BFW38_00700"/>
<dbReference type="EMBL" id="MDTQ01000001">
    <property type="protein sequence ID" value="ODC02275.1"/>
    <property type="molecule type" value="Genomic_DNA"/>
</dbReference>
<evidence type="ECO:0000313" key="3">
    <source>
        <dbReference type="EMBL" id="ODC02275.1"/>
    </source>
</evidence>
<feature type="transmembrane region" description="Helical" evidence="1">
    <location>
        <begin position="130"/>
        <end position="147"/>
    </location>
</feature>
<evidence type="ECO:0000256" key="1">
    <source>
        <dbReference type="SAM" id="Phobius"/>
    </source>
</evidence>
<organism evidence="3 4">
    <name type="scientific">Terasakiispira papahanaumokuakeensis</name>
    <dbReference type="NCBI Taxonomy" id="197479"/>
    <lineage>
        <taxon>Bacteria</taxon>
        <taxon>Pseudomonadati</taxon>
        <taxon>Pseudomonadota</taxon>
        <taxon>Gammaproteobacteria</taxon>
        <taxon>Oceanospirillales</taxon>
        <taxon>Terasakiispira</taxon>
    </lineage>
</organism>
<protein>
    <recommendedName>
        <fullName evidence="2">DUF1468 domain-containing protein</fullName>
    </recommendedName>
</protein>
<gene>
    <name evidence="3" type="ORF">BFW38_00700</name>
</gene>
<feature type="domain" description="DUF1468" evidence="2">
    <location>
        <begin position="18"/>
        <end position="182"/>
    </location>
</feature>
<keyword evidence="1" id="KW-0812">Transmembrane</keyword>
<evidence type="ECO:0000313" key="4">
    <source>
        <dbReference type="Proteomes" id="UP000094291"/>
    </source>
</evidence>
<name>A0A1E2V6I6_9GAMM</name>